<protein>
    <submittedName>
        <fullName evidence="2">Zinc metalloprotease</fullName>
    </submittedName>
</protein>
<keyword evidence="2" id="KW-0645">Protease</keyword>
<evidence type="ECO:0000313" key="2">
    <source>
        <dbReference type="EMBL" id="KTD23338.1"/>
    </source>
</evidence>
<dbReference type="EMBL" id="LNYK01000001">
    <property type="protein sequence ID" value="KTD23338.1"/>
    <property type="molecule type" value="Genomic_DNA"/>
</dbReference>
<dbReference type="STRING" id="45068.Llon_0223"/>
<evidence type="ECO:0000259" key="1">
    <source>
        <dbReference type="Pfam" id="PF01863"/>
    </source>
</evidence>
<dbReference type="PANTHER" id="PTHR30399">
    <property type="entry name" value="UNCHARACTERIZED PROTEIN YGJP"/>
    <property type="match status" value="1"/>
</dbReference>
<keyword evidence="2" id="KW-0378">Hydrolase</keyword>
<accession>A0A0W0VTD2</accession>
<dbReference type="AlphaFoldDB" id="A0A0W0VTD2"/>
<name>A0A0W0VTD2_9GAMM</name>
<keyword evidence="3" id="KW-1185">Reference proteome</keyword>
<dbReference type="CDD" id="cd07344">
    <property type="entry name" value="M48_yhfN_like"/>
    <property type="match status" value="1"/>
</dbReference>
<comment type="caution">
    <text evidence="2">The sequence shown here is derived from an EMBL/GenBank/DDBJ whole genome shotgun (WGS) entry which is preliminary data.</text>
</comment>
<sequence>MRHYSAQSVPAMTDGSLRPYLGQNYPLEIHETTHQPKVLLKDNVLQLWVKPHSSQAVKERLLENWYRHNMKALLPILIDKWQAIIGVHVAEWGIKAMKTRWGSCNTRARRIWLNLELIKKPELCLESVLVHEMVHLLEPSHNKRFYALMDKFMPQWREHPQSLKK</sequence>
<dbReference type="PANTHER" id="PTHR30399:SF1">
    <property type="entry name" value="UTP PYROPHOSPHATASE"/>
    <property type="match status" value="1"/>
</dbReference>
<dbReference type="Pfam" id="PF01863">
    <property type="entry name" value="YgjP-like"/>
    <property type="match status" value="1"/>
</dbReference>
<dbReference type="PATRIC" id="fig|45068.5.peg.234"/>
<dbReference type="InterPro" id="IPR002725">
    <property type="entry name" value="YgjP-like_metallopeptidase"/>
</dbReference>
<gene>
    <name evidence="2" type="ORF">Llon_0223</name>
</gene>
<dbReference type="Proteomes" id="UP000054997">
    <property type="component" value="Unassembled WGS sequence"/>
</dbReference>
<dbReference type="GO" id="GO:0008237">
    <property type="term" value="F:metallopeptidase activity"/>
    <property type="evidence" value="ECO:0007669"/>
    <property type="project" value="UniProtKB-KW"/>
</dbReference>
<evidence type="ECO:0000313" key="3">
    <source>
        <dbReference type="Proteomes" id="UP000054997"/>
    </source>
</evidence>
<dbReference type="Gene3D" id="3.30.2010.10">
    <property type="entry name" value="Metalloproteases ('zincins'), catalytic domain"/>
    <property type="match status" value="1"/>
</dbReference>
<reference evidence="2 3" key="1">
    <citation type="submission" date="2015-11" db="EMBL/GenBank/DDBJ databases">
        <title>Genomic analysis of 38 Legionella species identifies large and diverse effector repertoires.</title>
        <authorList>
            <person name="Burstein D."/>
            <person name="Amaro F."/>
            <person name="Zusman T."/>
            <person name="Lifshitz Z."/>
            <person name="Cohen O."/>
            <person name="Gilbert J.A."/>
            <person name="Pupko T."/>
            <person name="Shuman H.A."/>
            <person name="Segal G."/>
        </authorList>
    </citation>
    <scope>NUCLEOTIDE SEQUENCE [LARGE SCALE GENOMIC DNA]</scope>
    <source>
        <strain evidence="2 3">ATCC 49505</strain>
    </source>
</reference>
<dbReference type="InterPro" id="IPR053136">
    <property type="entry name" value="UTP_pyrophosphatase-like"/>
</dbReference>
<keyword evidence="2" id="KW-0482">Metalloprotease</keyword>
<proteinExistence type="predicted"/>
<organism evidence="2 3">
    <name type="scientific">Legionella londiniensis</name>
    <dbReference type="NCBI Taxonomy" id="45068"/>
    <lineage>
        <taxon>Bacteria</taxon>
        <taxon>Pseudomonadati</taxon>
        <taxon>Pseudomonadota</taxon>
        <taxon>Gammaproteobacteria</taxon>
        <taxon>Legionellales</taxon>
        <taxon>Legionellaceae</taxon>
        <taxon>Legionella</taxon>
    </lineage>
</organism>
<dbReference type="RefSeq" id="WP_237758229.1">
    <property type="nucleotide sequence ID" value="NZ_CAAAHZ010000013.1"/>
</dbReference>
<dbReference type="GO" id="GO:0006508">
    <property type="term" value="P:proteolysis"/>
    <property type="evidence" value="ECO:0007669"/>
    <property type="project" value="UniProtKB-KW"/>
</dbReference>
<feature type="domain" description="YgjP-like metallopeptidase" evidence="1">
    <location>
        <begin position="6"/>
        <end position="165"/>
    </location>
</feature>